<dbReference type="Proteomes" id="UP001611263">
    <property type="component" value="Unassembled WGS sequence"/>
</dbReference>
<dbReference type="Gene3D" id="1.10.10.10">
    <property type="entry name" value="Winged helix-like DNA-binding domain superfamily/Winged helix DNA-binding domain"/>
    <property type="match status" value="1"/>
</dbReference>
<evidence type="ECO:0000313" key="2">
    <source>
        <dbReference type="EMBL" id="MFI1459735.1"/>
    </source>
</evidence>
<dbReference type="EMBL" id="JBIRUQ010000001">
    <property type="protein sequence ID" value="MFI1459735.1"/>
    <property type="molecule type" value="Genomic_DNA"/>
</dbReference>
<sequence length="416" mass="46476">MQSEPVRAEASGNASNDATDFPDDLRDHLSFELEECAHALGALVDDYGVDRERAAAILRFRLGIAGERPETLTRIGARFDFSRDRARQLHTKAVGELLRHTARSGRLPVPEYARRYPVGTRDSVLTRALLAETYATDGDIAVNDLAYLKLRLAGHDATDAKRVAGYVTQRIVGWRKKTNHLLSRLRETGPPAGPPAPWPHRIDWPARSGSPTALPTTAARAFDLDDDGRGRFYLHKPGRDIGFDSGLEARLMRLLDTDDRIRTFQEYPEAVGYRVDDEEHLHFPTLVAELADGRRTLIDVQPLGHIGFHVNRLKARAAREWAHENGWGWLLWTGSAVGEPELAAHPVAAAVRDRLTELLAEGPVRRDALRQLKADGLEPLDLLALTVRHEWRWERAPFRLSAANQPQPKAPAPVKV</sequence>
<dbReference type="GeneID" id="93506020"/>
<dbReference type="SUPFAM" id="SSF88659">
    <property type="entry name" value="Sigma3 and sigma4 domains of RNA polymerase sigma factors"/>
    <property type="match status" value="1"/>
</dbReference>
<proteinExistence type="predicted"/>
<keyword evidence="3" id="KW-1185">Reference proteome</keyword>
<organism evidence="2 3">
    <name type="scientific">Nocardia carnea</name>
    <dbReference type="NCBI Taxonomy" id="37328"/>
    <lineage>
        <taxon>Bacteria</taxon>
        <taxon>Bacillati</taxon>
        <taxon>Actinomycetota</taxon>
        <taxon>Actinomycetes</taxon>
        <taxon>Mycobacteriales</taxon>
        <taxon>Nocardiaceae</taxon>
        <taxon>Nocardia</taxon>
    </lineage>
</organism>
<evidence type="ECO:0000256" key="1">
    <source>
        <dbReference type="SAM" id="MobiDB-lite"/>
    </source>
</evidence>
<dbReference type="RefSeq" id="WP_231507924.1">
    <property type="nucleotide sequence ID" value="NZ_JBIRUQ010000001.1"/>
</dbReference>
<evidence type="ECO:0000313" key="3">
    <source>
        <dbReference type="Proteomes" id="UP001611263"/>
    </source>
</evidence>
<protein>
    <submittedName>
        <fullName evidence="2">Sigma factor-like helix-turn-helix DNA-binding protein</fullName>
    </submittedName>
</protein>
<dbReference type="InterPro" id="IPR036388">
    <property type="entry name" value="WH-like_DNA-bd_sf"/>
</dbReference>
<gene>
    <name evidence="2" type="ORF">ACH4WX_03310</name>
</gene>
<dbReference type="InterPro" id="IPR013324">
    <property type="entry name" value="RNA_pol_sigma_r3/r4-like"/>
</dbReference>
<feature type="region of interest" description="Disordered" evidence="1">
    <location>
        <begin position="1"/>
        <end position="21"/>
    </location>
</feature>
<comment type="caution">
    <text evidence="2">The sequence shown here is derived from an EMBL/GenBank/DDBJ whole genome shotgun (WGS) entry which is preliminary data.</text>
</comment>
<accession>A0ABW7TFC2</accession>
<name>A0ABW7TFC2_9NOCA</name>
<reference evidence="2 3" key="1">
    <citation type="submission" date="2024-10" db="EMBL/GenBank/DDBJ databases">
        <title>The Natural Products Discovery Center: Release of the First 8490 Sequenced Strains for Exploring Actinobacteria Biosynthetic Diversity.</title>
        <authorList>
            <person name="Kalkreuter E."/>
            <person name="Kautsar S.A."/>
            <person name="Yang D."/>
            <person name="Bader C.D."/>
            <person name="Teijaro C.N."/>
            <person name="Fluegel L."/>
            <person name="Davis C.M."/>
            <person name="Simpson J.R."/>
            <person name="Lauterbach L."/>
            <person name="Steele A.D."/>
            <person name="Gui C."/>
            <person name="Meng S."/>
            <person name="Li G."/>
            <person name="Viehrig K."/>
            <person name="Ye F."/>
            <person name="Su P."/>
            <person name="Kiefer A.F."/>
            <person name="Nichols A."/>
            <person name="Cepeda A.J."/>
            <person name="Yan W."/>
            <person name="Fan B."/>
            <person name="Jiang Y."/>
            <person name="Adhikari A."/>
            <person name="Zheng C.-J."/>
            <person name="Schuster L."/>
            <person name="Cowan T.M."/>
            <person name="Smanski M.J."/>
            <person name="Chevrette M.G."/>
            <person name="De Carvalho L.P.S."/>
            <person name="Shen B."/>
        </authorList>
    </citation>
    <scope>NUCLEOTIDE SEQUENCE [LARGE SCALE GENOMIC DNA]</scope>
    <source>
        <strain evidence="2 3">NPDC020568</strain>
    </source>
</reference>